<organism evidence="1 2">
    <name type="scientific">Rubinisphaera brasiliensis (strain ATCC 49424 / DSM 5305 / JCM 21570 / IAM 15109 / NBRC 103401 / IFAM 1448)</name>
    <name type="common">Planctomyces brasiliensis</name>
    <dbReference type="NCBI Taxonomy" id="756272"/>
    <lineage>
        <taxon>Bacteria</taxon>
        <taxon>Pseudomonadati</taxon>
        <taxon>Planctomycetota</taxon>
        <taxon>Planctomycetia</taxon>
        <taxon>Planctomycetales</taxon>
        <taxon>Planctomycetaceae</taxon>
        <taxon>Rubinisphaera</taxon>
    </lineage>
</organism>
<dbReference type="AlphaFoldDB" id="F0SI54"/>
<dbReference type="Proteomes" id="UP000006860">
    <property type="component" value="Chromosome"/>
</dbReference>
<evidence type="ECO:0000313" key="2">
    <source>
        <dbReference type="Proteomes" id="UP000006860"/>
    </source>
</evidence>
<dbReference type="InterPro" id="IPR027417">
    <property type="entry name" value="P-loop_NTPase"/>
</dbReference>
<dbReference type="HOGENOM" id="CLU_1433502_0_0_0"/>
<gene>
    <name evidence="1" type="ordered locus">Plabr_4182</name>
</gene>
<evidence type="ECO:0000313" key="1">
    <source>
        <dbReference type="EMBL" id="ADY61756.1"/>
    </source>
</evidence>
<dbReference type="KEGG" id="pbs:Plabr_4182"/>
<reference evidence="2" key="1">
    <citation type="submission" date="2011-02" db="EMBL/GenBank/DDBJ databases">
        <title>The complete genome of Planctomyces brasiliensis DSM 5305.</title>
        <authorList>
            <person name="Lucas S."/>
            <person name="Copeland A."/>
            <person name="Lapidus A."/>
            <person name="Bruce D."/>
            <person name="Goodwin L."/>
            <person name="Pitluck S."/>
            <person name="Kyrpides N."/>
            <person name="Mavromatis K."/>
            <person name="Pagani I."/>
            <person name="Ivanova N."/>
            <person name="Ovchinnikova G."/>
            <person name="Lu M."/>
            <person name="Detter J.C."/>
            <person name="Han C."/>
            <person name="Land M."/>
            <person name="Hauser L."/>
            <person name="Markowitz V."/>
            <person name="Cheng J.-F."/>
            <person name="Hugenholtz P."/>
            <person name="Woyke T."/>
            <person name="Wu D."/>
            <person name="Tindall B."/>
            <person name="Pomrenke H.G."/>
            <person name="Brambilla E."/>
            <person name="Klenk H.-P."/>
            <person name="Eisen J.A."/>
        </authorList>
    </citation>
    <scope>NUCLEOTIDE SEQUENCE [LARGE SCALE GENOMIC DNA]</scope>
    <source>
        <strain evidence="2">ATCC 49424 / DSM 5305 / JCM 21570 / NBRC 103401 / IFAM 1448</strain>
    </source>
</reference>
<protein>
    <recommendedName>
        <fullName evidence="3">Sulfotransferase</fullName>
    </recommendedName>
</protein>
<accession>F0SI54</accession>
<proteinExistence type="predicted"/>
<dbReference type="SUPFAM" id="SSF52540">
    <property type="entry name" value="P-loop containing nucleoside triphosphate hydrolases"/>
    <property type="match status" value="1"/>
</dbReference>
<dbReference type="Gene3D" id="3.40.50.300">
    <property type="entry name" value="P-loop containing nucleotide triphosphate hydrolases"/>
    <property type="match status" value="1"/>
</dbReference>
<dbReference type="Pfam" id="PF13469">
    <property type="entry name" value="Sulfotransfer_3"/>
    <property type="match status" value="1"/>
</dbReference>
<evidence type="ECO:0008006" key="3">
    <source>
        <dbReference type="Google" id="ProtNLM"/>
    </source>
</evidence>
<keyword evidence="2" id="KW-1185">Reference proteome</keyword>
<sequence>MLMEDPSSASSRILAKSVVGNKLCIPNQIELHHHHLVRLLKKTYNLFVHRLYNRLPISHLSRHLPILPLRSDMSISQHLEQDPDLFIIGMIRPPQECISSMMTRSRWGKKKAFYHWYRSVTVLHALTTLLSTGSSEKKIFLVHYSQLVKHPEQVLSRLCSEIGLAYSPRLLDGYKHTPQYKGNKGIDSS</sequence>
<dbReference type="OrthoDB" id="5432096at2"/>
<dbReference type="EMBL" id="CP002546">
    <property type="protein sequence ID" value="ADY61756.1"/>
    <property type="molecule type" value="Genomic_DNA"/>
</dbReference>
<name>F0SI54_RUBBR</name>
<dbReference type="STRING" id="756272.Plabr_4182"/>